<name>A0AAV7UZB0_PLEWA</name>
<proteinExistence type="predicted"/>
<feature type="region of interest" description="Disordered" evidence="1">
    <location>
        <begin position="26"/>
        <end position="119"/>
    </location>
</feature>
<sequence>MVDLLPCYSVGWRRSSGLRDIAFTSHRLRTQGRPQPSAASPSLALRNSNHGASPPLPTGRADDGDAVRSPLRVQASGASPRTRGEPPFSPPLRPPSPWADRVSPRRTPHRCFRPGVLRA</sequence>
<reference evidence="2" key="1">
    <citation type="journal article" date="2022" name="bioRxiv">
        <title>Sequencing and chromosome-scale assembly of the giantPleurodeles waltlgenome.</title>
        <authorList>
            <person name="Brown T."/>
            <person name="Elewa A."/>
            <person name="Iarovenko S."/>
            <person name="Subramanian E."/>
            <person name="Araus A.J."/>
            <person name="Petzold A."/>
            <person name="Susuki M."/>
            <person name="Suzuki K.-i.T."/>
            <person name="Hayashi T."/>
            <person name="Toyoda A."/>
            <person name="Oliveira C."/>
            <person name="Osipova E."/>
            <person name="Leigh N.D."/>
            <person name="Simon A."/>
            <person name="Yun M.H."/>
        </authorList>
    </citation>
    <scope>NUCLEOTIDE SEQUENCE</scope>
    <source>
        <strain evidence="2">20211129_DDA</strain>
        <tissue evidence="2">Liver</tissue>
    </source>
</reference>
<comment type="caution">
    <text evidence="2">The sequence shown here is derived from an EMBL/GenBank/DDBJ whole genome shotgun (WGS) entry which is preliminary data.</text>
</comment>
<dbReference type="Proteomes" id="UP001066276">
    <property type="component" value="Chromosome 2_2"/>
</dbReference>
<keyword evidence="3" id="KW-1185">Reference proteome</keyword>
<dbReference type="AlphaFoldDB" id="A0AAV7UZB0"/>
<accession>A0AAV7UZB0</accession>
<evidence type="ECO:0000313" key="3">
    <source>
        <dbReference type="Proteomes" id="UP001066276"/>
    </source>
</evidence>
<feature type="compositionally biased region" description="Pro residues" evidence="1">
    <location>
        <begin position="87"/>
        <end position="97"/>
    </location>
</feature>
<dbReference type="EMBL" id="JANPWB010000004">
    <property type="protein sequence ID" value="KAJ1193891.1"/>
    <property type="molecule type" value="Genomic_DNA"/>
</dbReference>
<evidence type="ECO:0000313" key="2">
    <source>
        <dbReference type="EMBL" id="KAJ1193891.1"/>
    </source>
</evidence>
<gene>
    <name evidence="2" type="ORF">NDU88_003187</name>
</gene>
<evidence type="ECO:0000256" key="1">
    <source>
        <dbReference type="SAM" id="MobiDB-lite"/>
    </source>
</evidence>
<feature type="compositionally biased region" description="Polar residues" evidence="1">
    <location>
        <begin position="32"/>
        <end position="51"/>
    </location>
</feature>
<protein>
    <submittedName>
        <fullName evidence="2">Uncharacterized protein</fullName>
    </submittedName>
</protein>
<organism evidence="2 3">
    <name type="scientific">Pleurodeles waltl</name>
    <name type="common">Iberian ribbed newt</name>
    <dbReference type="NCBI Taxonomy" id="8319"/>
    <lineage>
        <taxon>Eukaryota</taxon>
        <taxon>Metazoa</taxon>
        <taxon>Chordata</taxon>
        <taxon>Craniata</taxon>
        <taxon>Vertebrata</taxon>
        <taxon>Euteleostomi</taxon>
        <taxon>Amphibia</taxon>
        <taxon>Batrachia</taxon>
        <taxon>Caudata</taxon>
        <taxon>Salamandroidea</taxon>
        <taxon>Salamandridae</taxon>
        <taxon>Pleurodelinae</taxon>
        <taxon>Pleurodeles</taxon>
    </lineage>
</organism>